<dbReference type="EMBL" id="LAZR01011433">
    <property type="protein sequence ID" value="KKM61700.1"/>
    <property type="molecule type" value="Genomic_DNA"/>
</dbReference>
<proteinExistence type="predicted"/>
<organism evidence="2">
    <name type="scientific">marine sediment metagenome</name>
    <dbReference type="NCBI Taxonomy" id="412755"/>
    <lineage>
        <taxon>unclassified sequences</taxon>
        <taxon>metagenomes</taxon>
        <taxon>ecological metagenomes</taxon>
    </lineage>
</organism>
<keyword evidence="1" id="KW-0175">Coiled coil</keyword>
<reference evidence="2" key="1">
    <citation type="journal article" date="2015" name="Nature">
        <title>Complex archaea that bridge the gap between prokaryotes and eukaryotes.</title>
        <authorList>
            <person name="Spang A."/>
            <person name="Saw J.H."/>
            <person name="Jorgensen S.L."/>
            <person name="Zaremba-Niedzwiedzka K."/>
            <person name="Martijn J."/>
            <person name="Lind A.E."/>
            <person name="van Eijk R."/>
            <person name="Schleper C."/>
            <person name="Guy L."/>
            <person name="Ettema T.J."/>
        </authorList>
    </citation>
    <scope>NUCLEOTIDE SEQUENCE</scope>
</reference>
<evidence type="ECO:0000313" key="2">
    <source>
        <dbReference type="EMBL" id="KKM61700.1"/>
    </source>
</evidence>
<feature type="coiled-coil region" evidence="1">
    <location>
        <begin position="29"/>
        <end position="56"/>
    </location>
</feature>
<name>A0A0F9LC00_9ZZZZ</name>
<dbReference type="AlphaFoldDB" id="A0A0F9LC00"/>
<evidence type="ECO:0000256" key="1">
    <source>
        <dbReference type="SAM" id="Coils"/>
    </source>
</evidence>
<gene>
    <name evidence="2" type="ORF">LCGC14_1529090</name>
</gene>
<protein>
    <submittedName>
        <fullName evidence="2">Uncharacterized protein</fullName>
    </submittedName>
</protein>
<comment type="caution">
    <text evidence="2">The sequence shown here is derived from an EMBL/GenBank/DDBJ whole genome shotgun (WGS) entry which is preliminary data.</text>
</comment>
<sequence>MDAKQAKEIQQTEEQKKRDLIESQKVLEADKLKKLADQKEKEKQESQQARADLKARFPKAPGNVYMKCWKCKKQIDMDRSELIEKGNARLFRVIECQCGYFNVEFIAPTQAKILSRFDALLEKMVSR</sequence>
<accession>A0A0F9LC00</accession>